<dbReference type="Pfam" id="PF00271">
    <property type="entry name" value="Helicase_C"/>
    <property type="match status" value="1"/>
</dbReference>
<dbReference type="GO" id="GO:0045943">
    <property type="term" value="P:positive regulation of transcription by RNA polymerase I"/>
    <property type="evidence" value="ECO:0000318"/>
    <property type="project" value="GO_Central"/>
</dbReference>
<dbReference type="FunFam" id="1.20.120.1080:FF:000035">
    <property type="entry name" value="Pre-mRNA-splicing factor ATP-dependent RNA helicase, putative"/>
    <property type="match status" value="1"/>
</dbReference>
<dbReference type="PROSITE" id="PS51194">
    <property type="entry name" value="HELICASE_CTER"/>
    <property type="match status" value="1"/>
</dbReference>
<dbReference type="InterPro" id="IPR002464">
    <property type="entry name" value="DNA/RNA_helicase_DEAH_CS"/>
</dbReference>
<dbReference type="GO" id="GO:0003724">
    <property type="term" value="F:RNA helicase activity"/>
    <property type="evidence" value="ECO:0007669"/>
    <property type="project" value="UniProtKB-EC"/>
</dbReference>
<dbReference type="Pfam" id="PF00270">
    <property type="entry name" value="DEAD"/>
    <property type="match status" value="1"/>
</dbReference>
<evidence type="ECO:0000256" key="3">
    <source>
        <dbReference type="ARBA" id="ARBA00022741"/>
    </source>
</evidence>
<dbReference type="Proteomes" id="UP000008144">
    <property type="component" value="Chromosome 2"/>
</dbReference>
<name>F7BBN7_CIOIN</name>
<evidence type="ECO:0000313" key="11">
    <source>
        <dbReference type="Proteomes" id="UP000008144"/>
    </source>
</evidence>
<dbReference type="InterPro" id="IPR001650">
    <property type="entry name" value="Helicase_C-like"/>
</dbReference>
<reference evidence="11" key="1">
    <citation type="journal article" date="2002" name="Science">
        <title>The draft genome of Ciona intestinalis: insights into chordate and vertebrate origins.</title>
        <authorList>
            <person name="Dehal P."/>
            <person name="Satou Y."/>
            <person name="Campbell R.K."/>
            <person name="Chapman J."/>
            <person name="Degnan B."/>
            <person name="De Tomaso A."/>
            <person name="Davidson B."/>
            <person name="Di Gregorio A."/>
            <person name="Gelpke M."/>
            <person name="Goodstein D.M."/>
            <person name="Harafuji N."/>
            <person name="Hastings K.E."/>
            <person name="Ho I."/>
            <person name="Hotta K."/>
            <person name="Huang W."/>
            <person name="Kawashima T."/>
            <person name="Lemaire P."/>
            <person name="Martinez D."/>
            <person name="Meinertzhagen I.A."/>
            <person name="Necula S."/>
            <person name="Nonaka M."/>
            <person name="Putnam N."/>
            <person name="Rash S."/>
            <person name="Saiga H."/>
            <person name="Satake M."/>
            <person name="Terry A."/>
            <person name="Yamada L."/>
            <person name="Wang H.G."/>
            <person name="Awazu S."/>
            <person name="Azumi K."/>
            <person name="Boore J."/>
            <person name="Branno M."/>
            <person name="Chin-Bow S."/>
            <person name="DeSantis R."/>
            <person name="Doyle S."/>
            <person name="Francino P."/>
            <person name="Keys D.N."/>
            <person name="Haga S."/>
            <person name="Hayashi H."/>
            <person name="Hino K."/>
            <person name="Imai K.S."/>
            <person name="Inaba K."/>
            <person name="Kano S."/>
            <person name="Kobayashi K."/>
            <person name="Kobayashi M."/>
            <person name="Lee B.I."/>
            <person name="Makabe K.W."/>
            <person name="Manohar C."/>
            <person name="Matassi G."/>
            <person name="Medina M."/>
            <person name="Mochizuki Y."/>
            <person name="Mount S."/>
            <person name="Morishita T."/>
            <person name="Miura S."/>
            <person name="Nakayama A."/>
            <person name="Nishizaka S."/>
            <person name="Nomoto H."/>
            <person name="Ohta F."/>
            <person name="Oishi K."/>
            <person name="Rigoutsos I."/>
            <person name="Sano M."/>
            <person name="Sasaki A."/>
            <person name="Sasakura Y."/>
            <person name="Shoguchi E."/>
            <person name="Shin-i T."/>
            <person name="Spagnuolo A."/>
            <person name="Stainier D."/>
            <person name="Suzuki M.M."/>
            <person name="Tassy O."/>
            <person name="Takatori N."/>
            <person name="Tokuoka M."/>
            <person name="Yagi K."/>
            <person name="Yoshizaki F."/>
            <person name="Wada S."/>
            <person name="Zhang C."/>
            <person name="Hyatt P.D."/>
            <person name="Larimer F."/>
            <person name="Detter C."/>
            <person name="Doggett N."/>
            <person name="Glavina T."/>
            <person name="Hawkins T."/>
            <person name="Richardson P."/>
            <person name="Lucas S."/>
            <person name="Kohara Y."/>
            <person name="Levine M."/>
            <person name="Satoh N."/>
            <person name="Rokhsar D.S."/>
        </authorList>
    </citation>
    <scope>NUCLEOTIDE SEQUENCE [LARGE SCALE GENOMIC DNA]</scope>
</reference>
<sequence length="637" mass="71805">KTDLPIFAVRQRLIEEFKKSETSIVIGETASGKTTQIPQFLYNCGLHKNGLIACTQPRRVAAITIAQRVAQEMGTPVGQEVGFCVRFEDSTSSQTRIKYMTDGMLLRESIGDRLLKKYSIIILDEAHERTIQTDVLFGVVKYAQVQRKAENHRKLRLIVMSATMDVDHFAKYFSSAPVLYVEGRLHPIKINYTREIQSDYIGAALTTVFQIHQEEPAQDDILVFLTGQEEIETVAQTIKDLQLSLPLSLPKLIVCPLYASLPHSLQLRAFKSTPADCRKVVLSTNIAETSVTIRGIKFVVDTGKVKAKSFNASTHLDILSVQSISQAQAWQRAGRAGRERHGIVYRLYTEAQYFNFSPNTVPEIQRCNVSNTILQLLAIGIKDIHAFDFIDPPSKESISSAFSELTLLGAVVQSGSKLYELTALGQKMSVFPLDPKLSKAIVCAIPQNCVEEMLSLVSMLSVESVLYTPQAKKDVALDVRRKFTSNEGDFVMLLNIYRAFKQSKGSKSWCFENYINHRNMNVVFEIRKQIRGLCLKANVPLTSNQRDMKVLRRCVAHALFTNAAELQTDGTYRAIDSNETVLIHPSSCLFQSKPSYVVYRELIHTSKCYMRDLCVVDPDWLYEAAPNYFQSKLKGRR</sequence>
<evidence type="ECO:0000259" key="8">
    <source>
        <dbReference type="PROSITE" id="PS51192"/>
    </source>
</evidence>
<dbReference type="Gene3D" id="1.20.120.1080">
    <property type="match status" value="1"/>
</dbReference>
<dbReference type="HOGENOM" id="CLU_001832_5_11_1"/>
<keyword evidence="11" id="KW-1185">Reference proteome</keyword>
<dbReference type="PANTHER" id="PTHR18934:SF118">
    <property type="entry name" value="ATP-DEPENDENT RNA HELICASE DHX33"/>
    <property type="match status" value="1"/>
</dbReference>
<dbReference type="InterPro" id="IPR011545">
    <property type="entry name" value="DEAD/DEAH_box_helicase_dom"/>
</dbReference>
<dbReference type="FunFam" id="3.40.50.300:FF:000750">
    <property type="entry name" value="Putative ATP-dependent RNA helicase DHX33"/>
    <property type="match status" value="1"/>
</dbReference>
<dbReference type="Pfam" id="PF21010">
    <property type="entry name" value="HA2_C"/>
    <property type="match status" value="1"/>
</dbReference>
<dbReference type="GO" id="GO:0016787">
    <property type="term" value="F:hydrolase activity"/>
    <property type="evidence" value="ECO:0007669"/>
    <property type="project" value="UniProtKB-KW"/>
</dbReference>
<feature type="domain" description="Helicase ATP-binding" evidence="8">
    <location>
        <begin position="14"/>
        <end position="182"/>
    </location>
</feature>
<dbReference type="FunFam" id="3.40.50.300:FF:000145">
    <property type="entry name" value="probable ATP-dependent RNA helicase DHX40"/>
    <property type="match status" value="1"/>
</dbReference>
<reference evidence="10" key="3">
    <citation type="submission" date="2025-08" db="UniProtKB">
        <authorList>
            <consortium name="Ensembl"/>
        </authorList>
    </citation>
    <scope>IDENTIFICATION</scope>
</reference>
<protein>
    <recommendedName>
        <fullName evidence="2">RNA helicase</fullName>
        <ecNumber evidence="2">3.6.4.13</ecNumber>
    </recommendedName>
</protein>
<evidence type="ECO:0000256" key="2">
    <source>
        <dbReference type="ARBA" id="ARBA00012552"/>
    </source>
</evidence>
<evidence type="ECO:0000256" key="5">
    <source>
        <dbReference type="ARBA" id="ARBA00022806"/>
    </source>
</evidence>
<evidence type="ECO:0000256" key="4">
    <source>
        <dbReference type="ARBA" id="ARBA00022801"/>
    </source>
</evidence>
<dbReference type="CDD" id="cd18791">
    <property type="entry name" value="SF2_C_RHA"/>
    <property type="match status" value="1"/>
</dbReference>
<proteinExistence type="inferred from homology"/>
<dbReference type="SUPFAM" id="SSF52540">
    <property type="entry name" value="P-loop containing nucleoside triphosphate hydrolases"/>
    <property type="match status" value="1"/>
</dbReference>
<keyword evidence="5" id="KW-0347">Helicase</keyword>
<dbReference type="PROSITE" id="PS51192">
    <property type="entry name" value="HELICASE_ATP_BIND_1"/>
    <property type="match status" value="1"/>
</dbReference>
<reference evidence="10" key="2">
    <citation type="journal article" date="2008" name="Genome Biol.">
        <title>Improved genome assembly and evidence-based global gene model set for the chordate Ciona intestinalis: new insight into intron and operon populations.</title>
        <authorList>
            <person name="Satou Y."/>
            <person name="Mineta K."/>
            <person name="Ogasawara M."/>
            <person name="Sasakura Y."/>
            <person name="Shoguchi E."/>
            <person name="Ueno K."/>
            <person name="Yamada L."/>
            <person name="Matsumoto J."/>
            <person name="Wasserscheid J."/>
            <person name="Dewar K."/>
            <person name="Wiley G.B."/>
            <person name="Macmil S.L."/>
            <person name="Roe B.A."/>
            <person name="Zeller R.W."/>
            <person name="Hastings K.E."/>
            <person name="Lemaire P."/>
            <person name="Lindquist E."/>
            <person name="Endo T."/>
            <person name="Hotta K."/>
            <person name="Inaba K."/>
        </authorList>
    </citation>
    <scope>NUCLEOTIDE SEQUENCE [LARGE SCALE GENOMIC DNA]</scope>
    <source>
        <strain evidence="10">wild type</strain>
    </source>
</reference>
<evidence type="ECO:0000313" key="10">
    <source>
        <dbReference type="Ensembl" id="ENSCINP00000018564.3"/>
    </source>
</evidence>
<evidence type="ECO:0000256" key="6">
    <source>
        <dbReference type="ARBA" id="ARBA00022840"/>
    </source>
</evidence>
<keyword evidence="3" id="KW-0547">Nucleotide-binding</keyword>
<evidence type="ECO:0000256" key="1">
    <source>
        <dbReference type="ARBA" id="ARBA00008792"/>
    </source>
</evidence>
<dbReference type="EC" id="3.6.4.13" evidence="2"/>
<dbReference type="EMBL" id="EAAA01001522">
    <property type="status" value="NOT_ANNOTATED_CDS"/>
    <property type="molecule type" value="Genomic_DNA"/>
</dbReference>
<accession>F7BBN7</accession>
<dbReference type="InParanoid" id="F7BBN7"/>
<dbReference type="FunCoup" id="F7BBN7">
    <property type="interactions" value="18"/>
</dbReference>
<dbReference type="SMART" id="SM00490">
    <property type="entry name" value="HELICc"/>
    <property type="match status" value="1"/>
</dbReference>
<comment type="similarity">
    <text evidence="1">Belongs to the DEAD box helicase family. DEAH subfamily.</text>
</comment>
<reference evidence="10" key="4">
    <citation type="submission" date="2025-09" db="UniProtKB">
        <authorList>
            <consortium name="Ensembl"/>
        </authorList>
    </citation>
    <scope>IDENTIFICATION</scope>
</reference>
<keyword evidence="6" id="KW-0067">ATP-binding</keyword>
<dbReference type="GO" id="GO:0005730">
    <property type="term" value="C:nucleolus"/>
    <property type="evidence" value="ECO:0000318"/>
    <property type="project" value="GO_Central"/>
</dbReference>
<dbReference type="GO" id="GO:0003725">
    <property type="term" value="F:double-stranded RNA binding"/>
    <property type="evidence" value="ECO:0000318"/>
    <property type="project" value="GO_Central"/>
</dbReference>
<dbReference type="GeneTree" id="ENSGT00940000156747"/>
<dbReference type="STRING" id="7719.ENSCINP00000018564"/>
<dbReference type="InterPro" id="IPR014001">
    <property type="entry name" value="Helicase_ATP-bd"/>
</dbReference>
<dbReference type="InterPro" id="IPR011709">
    <property type="entry name" value="DEAD-box_helicase_OB_fold"/>
</dbReference>
<dbReference type="OMA" id="CHENFLH"/>
<dbReference type="Pfam" id="PF07717">
    <property type="entry name" value="OB_NTP_bind"/>
    <property type="match status" value="1"/>
</dbReference>
<feature type="domain" description="Helicase C-terminal" evidence="9">
    <location>
        <begin position="204"/>
        <end position="380"/>
    </location>
</feature>
<evidence type="ECO:0000256" key="7">
    <source>
        <dbReference type="ARBA" id="ARBA00047984"/>
    </source>
</evidence>
<dbReference type="PROSITE" id="PS00690">
    <property type="entry name" value="DEAH_ATP_HELICASE"/>
    <property type="match status" value="1"/>
</dbReference>
<dbReference type="GO" id="GO:0004386">
    <property type="term" value="F:helicase activity"/>
    <property type="evidence" value="ECO:0000318"/>
    <property type="project" value="GO_Central"/>
</dbReference>
<dbReference type="SMART" id="SM00847">
    <property type="entry name" value="HA2"/>
    <property type="match status" value="1"/>
</dbReference>
<dbReference type="PANTHER" id="PTHR18934">
    <property type="entry name" value="ATP-DEPENDENT RNA HELICASE"/>
    <property type="match status" value="1"/>
</dbReference>
<dbReference type="AlphaFoldDB" id="F7BBN7"/>
<dbReference type="InterPro" id="IPR007502">
    <property type="entry name" value="Helicase-assoc_dom"/>
</dbReference>
<dbReference type="GO" id="GO:0005524">
    <property type="term" value="F:ATP binding"/>
    <property type="evidence" value="ECO:0007669"/>
    <property type="project" value="UniProtKB-KW"/>
</dbReference>
<comment type="catalytic activity">
    <reaction evidence="7">
        <text>ATP + H2O = ADP + phosphate + H(+)</text>
        <dbReference type="Rhea" id="RHEA:13065"/>
        <dbReference type="ChEBI" id="CHEBI:15377"/>
        <dbReference type="ChEBI" id="CHEBI:15378"/>
        <dbReference type="ChEBI" id="CHEBI:30616"/>
        <dbReference type="ChEBI" id="CHEBI:43474"/>
        <dbReference type="ChEBI" id="CHEBI:456216"/>
        <dbReference type="EC" id="3.6.4.13"/>
    </reaction>
</comment>
<dbReference type="SMART" id="SM00487">
    <property type="entry name" value="DEXDc"/>
    <property type="match status" value="1"/>
</dbReference>
<dbReference type="InterPro" id="IPR027417">
    <property type="entry name" value="P-loop_NTPase"/>
</dbReference>
<dbReference type="Gene3D" id="3.40.50.300">
    <property type="entry name" value="P-loop containing nucleotide triphosphate hydrolases"/>
    <property type="match status" value="2"/>
</dbReference>
<organism evidence="10 11">
    <name type="scientific">Ciona intestinalis</name>
    <name type="common">Transparent sea squirt</name>
    <name type="synonym">Ascidia intestinalis</name>
    <dbReference type="NCBI Taxonomy" id="7719"/>
    <lineage>
        <taxon>Eukaryota</taxon>
        <taxon>Metazoa</taxon>
        <taxon>Chordata</taxon>
        <taxon>Tunicata</taxon>
        <taxon>Ascidiacea</taxon>
        <taxon>Phlebobranchia</taxon>
        <taxon>Cionidae</taxon>
        <taxon>Ciona</taxon>
    </lineage>
</organism>
<keyword evidence="4" id="KW-0378">Hydrolase</keyword>
<dbReference type="CDD" id="cd17978">
    <property type="entry name" value="DEXHc_DHX33"/>
    <property type="match status" value="1"/>
</dbReference>
<dbReference type="Ensembl" id="ENSCINT00000018564.3">
    <property type="protein sequence ID" value="ENSCINP00000018564.3"/>
    <property type="gene ID" value="ENSCING00000009139.3"/>
</dbReference>
<evidence type="ECO:0000259" key="9">
    <source>
        <dbReference type="PROSITE" id="PS51194"/>
    </source>
</evidence>